<name>A0A0E2BSF8_9LEPT</name>
<dbReference type="AlphaFoldDB" id="A0A0E2BSF8"/>
<evidence type="ECO:0000313" key="2">
    <source>
        <dbReference type="Proteomes" id="UP000006329"/>
    </source>
</evidence>
<evidence type="ECO:0000313" key="1">
    <source>
        <dbReference type="EMBL" id="EKO34382.1"/>
    </source>
</evidence>
<dbReference type="Proteomes" id="UP000006329">
    <property type="component" value="Unassembled WGS sequence"/>
</dbReference>
<protein>
    <submittedName>
        <fullName evidence="1">Uncharacterized protein</fullName>
    </submittedName>
</protein>
<keyword evidence="2" id="KW-1185">Reference proteome</keyword>
<organism evidence="1 2">
    <name type="scientific">Leptospira santarosai str. MOR084</name>
    <dbReference type="NCBI Taxonomy" id="1049984"/>
    <lineage>
        <taxon>Bacteria</taxon>
        <taxon>Pseudomonadati</taxon>
        <taxon>Spirochaetota</taxon>
        <taxon>Spirochaetia</taxon>
        <taxon>Leptospirales</taxon>
        <taxon>Leptospiraceae</taxon>
        <taxon>Leptospira</taxon>
    </lineage>
</organism>
<proteinExistence type="predicted"/>
<accession>A0A0E2BSF8</accession>
<gene>
    <name evidence="1" type="ORF">LEP1GSC179_0143</name>
</gene>
<sequence length="67" mass="7738">MYKVDPNSRRNGGFQSLLVSLQEKCNPLGNSIDLNVHEIERIKRYAEKYRNGGWQNTLKTIFPTIAN</sequence>
<dbReference type="EMBL" id="AHON02000031">
    <property type="protein sequence ID" value="EKO34382.1"/>
    <property type="molecule type" value="Genomic_DNA"/>
</dbReference>
<comment type="caution">
    <text evidence="1">The sequence shown here is derived from an EMBL/GenBank/DDBJ whole genome shotgun (WGS) entry which is preliminary data.</text>
</comment>
<reference evidence="1" key="1">
    <citation type="submission" date="2012-10" db="EMBL/GenBank/DDBJ databases">
        <authorList>
            <person name="Harkins D.M."/>
            <person name="Durkin A.S."/>
            <person name="Brinkac L.M."/>
            <person name="Haft D.H."/>
            <person name="Selengut J.D."/>
            <person name="Sanka R."/>
            <person name="DePew J."/>
            <person name="Purushe J."/>
            <person name="Matthias M.A."/>
            <person name="Vinetz J.M."/>
            <person name="Sutton G.G."/>
            <person name="Nierman W.C."/>
            <person name="Fouts D.E."/>
        </authorList>
    </citation>
    <scope>NUCLEOTIDE SEQUENCE [LARGE SCALE GENOMIC DNA]</scope>
    <source>
        <strain evidence="1">MOR084</strain>
    </source>
</reference>